<dbReference type="NCBIfam" id="NF008369">
    <property type="entry name" value="PRK11168.1"/>
    <property type="match status" value="1"/>
</dbReference>
<accession>A0A344UQB6</accession>
<evidence type="ECO:0000256" key="4">
    <source>
        <dbReference type="ARBA" id="ARBA00023004"/>
    </source>
</evidence>
<feature type="domain" description="4Fe-4S ferredoxin-type" evidence="6">
    <location>
        <begin position="12"/>
        <end position="42"/>
    </location>
</feature>
<dbReference type="Gene3D" id="3.30.70.3270">
    <property type="match status" value="1"/>
</dbReference>
<dbReference type="PROSITE" id="PS00198">
    <property type="entry name" value="4FE4S_FER_1"/>
    <property type="match status" value="2"/>
</dbReference>
<keyword evidence="1" id="KW-0004">4Fe-4S</keyword>
<dbReference type="GO" id="GO:0009331">
    <property type="term" value="C:glycerol-3-phosphate dehydrogenase (FAD) complex"/>
    <property type="evidence" value="ECO:0007669"/>
    <property type="project" value="InterPro"/>
</dbReference>
<dbReference type="PANTHER" id="PTHR32479">
    <property type="entry name" value="GLYCOLATE OXIDASE IRON-SULFUR SUBUNIT"/>
    <property type="match status" value="1"/>
</dbReference>
<dbReference type="KEGG" id="acij:JS278_00267"/>
<dbReference type="Pfam" id="PF13183">
    <property type="entry name" value="Fer4_8"/>
    <property type="match status" value="1"/>
</dbReference>
<dbReference type="InterPro" id="IPR017896">
    <property type="entry name" value="4Fe4S_Fe-S-bd"/>
</dbReference>
<evidence type="ECO:0000256" key="3">
    <source>
        <dbReference type="ARBA" id="ARBA00022737"/>
    </source>
</evidence>
<keyword evidence="5" id="KW-0411">Iron-sulfur</keyword>
<evidence type="ECO:0000313" key="8">
    <source>
        <dbReference type="Proteomes" id="UP000251995"/>
    </source>
</evidence>
<evidence type="ECO:0000256" key="1">
    <source>
        <dbReference type="ARBA" id="ARBA00022485"/>
    </source>
</evidence>
<organism evidence="7 8">
    <name type="scientific">Acidipropionibacterium virtanenii</name>
    <dbReference type="NCBI Taxonomy" id="2057246"/>
    <lineage>
        <taxon>Bacteria</taxon>
        <taxon>Bacillati</taxon>
        <taxon>Actinomycetota</taxon>
        <taxon>Actinomycetes</taxon>
        <taxon>Propionibacteriales</taxon>
        <taxon>Propionibacteriaceae</taxon>
        <taxon>Acidipropionibacterium</taxon>
    </lineage>
</organism>
<dbReference type="SUPFAM" id="SSF46548">
    <property type="entry name" value="alpha-helical ferredoxin"/>
    <property type="match status" value="1"/>
</dbReference>
<evidence type="ECO:0000256" key="2">
    <source>
        <dbReference type="ARBA" id="ARBA00022723"/>
    </source>
</evidence>
<dbReference type="Proteomes" id="UP000251995">
    <property type="component" value="Chromosome"/>
</dbReference>
<keyword evidence="4" id="KW-0408">Iron</keyword>
<dbReference type="InterPro" id="IPR004017">
    <property type="entry name" value="Cys_rich_dom"/>
</dbReference>
<keyword evidence="2" id="KW-0479">Metal-binding</keyword>
<dbReference type="Pfam" id="PF02754">
    <property type="entry name" value="CCG"/>
    <property type="match status" value="2"/>
</dbReference>
<dbReference type="EMBL" id="CP025198">
    <property type="protein sequence ID" value="AXE37464.1"/>
    <property type="molecule type" value="Genomic_DNA"/>
</dbReference>
<gene>
    <name evidence="7" type="primary">glpC</name>
    <name evidence="7" type="ORF">JS278_00267</name>
</gene>
<keyword evidence="8" id="KW-1185">Reference proteome</keyword>
<dbReference type="PANTHER" id="PTHR32479:SF19">
    <property type="entry name" value="ANAEROBIC GLYCEROL-3-PHOSPHATE DEHYDROGENASE SUBUNIT C"/>
    <property type="match status" value="1"/>
</dbReference>
<dbReference type="GO" id="GO:0016020">
    <property type="term" value="C:membrane"/>
    <property type="evidence" value="ECO:0007669"/>
    <property type="project" value="InterPro"/>
</dbReference>
<protein>
    <submittedName>
        <fullName evidence="7">Anaerobic glycerol-3-phosphate dehydrogenase subunit C</fullName>
    </submittedName>
</protein>
<dbReference type="OrthoDB" id="9770306at2"/>
<evidence type="ECO:0000313" key="7">
    <source>
        <dbReference type="EMBL" id="AXE37464.1"/>
    </source>
</evidence>
<proteinExistence type="predicted"/>
<dbReference type="NCBIfam" id="TIGR03379">
    <property type="entry name" value="glycerol3P_GlpC"/>
    <property type="match status" value="1"/>
</dbReference>
<name>A0A344UQB6_9ACTN</name>
<dbReference type="PROSITE" id="PS51379">
    <property type="entry name" value="4FE4S_FER_2"/>
    <property type="match status" value="2"/>
</dbReference>
<reference evidence="7 8" key="1">
    <citation type="submission" date="2017-12" db="EMBL/GenBank/DDBJ databases">
        <title>The whole genome sequence of the Acidipropionibacterium virtanenii sp. nov. type strain JS278.</title>
        <authorList>
            <person name="Laine P."/>
            <person name="Deptula P."/>
            <person name="Varmanen P."/>
            <person name="Auvinen P."/>
        </authorList>
    </citation>
    <scope>NUCLEOTIDE SEQUENCE [LARGE SCALE GENOMIC DNA]</scope>
    <source>
        <strain evidence="7 8">JS278</strain>
    </source>
</reference>
<dbReference type="GO" id="GO:0046872">
    <property type="term" value="F:metal ion binding"/>
    <property type="evidence" value="ECO:0007669"/>
    <property type="project" value="UniProtKB-KW"/>
</dbReference>
<dbReference type="RefSeq" id="WP_114043616.1">
    <property type="nucleotide sequence ID" value="NZ_CP025198.1"/>
</dbReference>
<dbReference type="GO" id="GO:0009061">
    <property type="term" value="P:anaerobic respiration"/>
    <property type="evidence" value="ECO:0007669"/>
    <property type="project" value="InterPro"/>
</dbReference>
<dbReference type="InterPro" id="IPR017753">
    <property type="entry name" value="G3P_DH_GlpC_su"/>
</dbReference>
<evidence type="ECO:0000259" key="6">
    <source>
        <dbReference type="PROSITE" id="PS51379"/>
    </source>
</evidence>
<dbReference type="GO" id="GO:0016491">
    <property type="term" value="F:oxidoreductase activity"/>
    <property type="evidence" value="ECO:0007669"/>
    <property type="project" value="UniProtKB-ARBA"/>
</dbReference>
<feature type="domain" description="4Fe-4S ferredoxin-type" evidence="6">
    <location>
        <begin position="55"/>
        <end position="86"/>
    </location>
</feature>
<sequence length="417" mass="45935">MGVIEETFAGHEVSRASLDNCVKCTICETVCPVAKANPLFTGPKYNGPQAERFRDGASVDHSLEWCDFCGICTLNCPQGVKIAELNEQAAAKMKAQNGVPLRDRIIPETNMEGMLLSPIAPVANWALGIRPLRVAIEKVIKIHRDAPMPTAHTETLAKWLKHRKKTDVKPTKGPVVFFQGCAGGYFETETSKKSIEVLEHLGYEVFVPKQSCCGLAKQSNGLFKGATKDILNLCDNLLKFDNELPVVSSSGSCIGMVKHEAHEIMGVDDPRLENVSVRSRDFCEFIMEEYRAGRLDLSELREVDLTVPYHQPCQVKSQGMGFPAIDMMELVPGVTVVESNEPCCGIAGTYGLKAERYDTAQKIGKGVFEHMQNYNEGVGVCDTETCRWQIAKSSGVKIVHPVWLLHHALGLSDNLLK</sequence>
<dbReference type="GO" id="GO:0051539">
    <property type="term" value="F:4 iron, 4 sulfur cluster binding"/>
    <property type="evidence" value="ECO:0007669"/>
    <property type="project" value="UniProtKB-KW"/>
</dbReference>
<dbReference type="AlphaFoldDB" id="A0A344UQB6"/>
<keyword evidence="3" id="KW-0677">Repeat</keyword>
<dbReference type="InterPro" id="IPR017900">
    <property type="entry name" value="4Fe4S_Fe_S_CS"/>
</dbReference>
<evidence type="ECO:0000256" key="5">
    <source>
        <dbReference type="ARBA" id="ARBA00023014"/>
    </source>
</evidence>